<evidence type="ECO:0000313" key="2">
    <source>
        <dbReference type="EMBL" id="EPR41293.1"/>
    </source>
</evidence>
<proteinExistence type="predicted"/>
<protein>
    <recommendedName>
        <fullName evidence="1">Spermatogenesis-associated protein 20-like TRX domain-containing protein</fullName>
    </recommendedName>
</protein>
<gene>
    <name evidence="2" type="ORF">dsmv_2074</name>
</gene>
<comment type="caution">
    <text evidence="2">The sequence shown here is derived from an EMBL/GenBank/DDBJ whole genome shotgun (WGS) entry which is preliminary data.</text>
</comment>
<organism evidence="2 3">
    <name type="scientific">Desulfococcus multivorans DSM 2059</name>
    <dbReference type="NCBI Taxonomy" id="1121405"/>
    <lineage>
        <taxon>Bacteria</taxon>
        <taxon>Pseudomonadati</taxon>
        <taxon>Thermodesulfobacteriota</taxon>
        <taxon>Desulfobacteria</taxon>
        <taxon>Desulfobacterales</taxon>
        <taxon>Desulfococcaceae</taxon>
        <taxon>Desulfococcus</taxon>
    </lineage>
</organism>
<dbReference type="PANTHER" id="PTHR42899">
    <property type="entry name" value="SPERMATOGENESIS-ASSOCIATED PROTEIN 20"/>
    <property type="match status" value="1"/>
</dbReference>
<dbReference type="CDD" id="cd02955">
    <property type="entry name" value="SSP411"/>
    <property type="match status" value="1"/>
</dbReference>
<dbReference type="InterPro" id="IPR024705">
    <property type="entry name" value="Ssp411"/>
</dbReference>
<dbReference type="OrthoDB" id="9762614at2"/>
<dbReference type="Gene3D" id="3.40.30.10">
    <property type="entry name" value="Glutaredoxin"/>
    <property type="match status" value="1"/>
</dbReference>
<dbReference type="Pfam" id="PF03190">
    <property type="entry name" value="Thioredox_DsbH"/>
    <property type="match status" value="1"/>
</dbReference>
<dbReference type="EMBL" id="ATHJ01000076">
    <property type="protein sequence ID" value="EPR41293.1"/>
    <property type="molecule type" value="Genomic_DNA"/>
</dbReference>
<evidence type="ECO:0000259" key="1">
    <source>
        <dbReference type="Pfam" id="PF03190"/>
    </source>
</evidence>
<dbReference type="InterPro" id="IPR036249">
    <property type="entry name" value="Thioredoxin-like_sf"/>
</dbReference>
<dbReference type="PATRIC" id="fig|1121405.3.peg.1604"/>
<dbReference type="InterPro" id="IPR004879">
    <property type="entry name" value="Ssp411-like_TRX"/>
</dbReference>
<dbReference type="InterPro" id="IPR012341">
    <property type="entry name" value="6hp_glycosidase-like_sf"/>
</dbReference>
<dbReference type="eggNOG" id="COG1331">
    <property type="taxonomic scope" value="Bacteria"/>
</dbReference>
<sequence length="696" mass="77766">MSVNQLIHEKSPYLLQHAHNPVDWYPWSEAAFQKARDEDKPIFLSIGYATCHWCHVMERESFEDEAAAALLNETFVCIKVDREERPDIDAVYMAACQMLSGKGGWPLTILMTSEKRPFFAGTYIPRESRLGHAGLTALCRHVRKMWLSDRSRILDSAGMVTGRLGQAFVFTADEPVALPALNHAALQMEKSFDEQNGGFNPPPKFPTPHRLLFLMRHHYLTGNRKSLDMVAKTLAAMRRGGVWDHVGFGFHRYSTDARWIVPHFEKMLYDQAFLAIAYLEAAQLTGDAAFSRTAEEVFTYVLRDMTADGGGFYAAEDADSEGEEGRFYVWTTAELASILGPDAADIWGKVLSFSADGNFAEEATGRRSGANIPHLTRSMASWAEILEVDEAAMTARWEDIRLKMFAHREKRIHPLKDDKILADWNGLMIAALATGARILGKPEYAKAAEKAVRFIEAYMTTPEGRLLHRYRNGEAGIAAQADDYAFLIWGLLALYRTTFDPGHLEWGLRLQKQMLDDFWDAHNGGFFLTAETEKDLPVRPRELYDGAVPSANSVSLTNLTLLFRLTGNVRWAECADLLSRAFAGSVKANPSAFTHYLLGMAMLIRPGRDVVVVGGDDASTREMLAVLDDAYSPHETVLYKSRENAVRLKGVAEFTKPLDMVDGRATAYVCSDGACNWPITDPRLLKKGARRGASDV</sequence>
<feature type="domain" description="Spermatogenesis-associated protein 20-like TRX" evidence="1">
    <location>
        <begin position="4"/>
        <end position="162"/>
    </location>
</feature>
<accession>S7V9Z0</accession>
<dbReference type="PIRSF" id="PIRSF006402">
    <property type="entry name" value="UCP006402_thioredoxin"/>
    <property type="match status" value="1"/>
</dbReference>
<name>S7V9Z0_DESML</name>
<dbReference type="Gene3D" id="1.50.10.10">
    <property type="match status" value="2"/>
</dbReference>
<dbReference type="AlphaFoldDB" id="S7V9Z0"/>
<keyword evidence="3" id="KW-1185">Reference proteome</keyword>
<dbReference type="GO" id="GO:0005975">
    <property type="term" value="P:carbohydrate metabolic process"/>
    <property type="evidence" value="ECO:0007669"/>
    <property type="project" value="InterPro"/>
</dbReference>
<dbReference type="RefSeq" id="WP_020876505.1">
    <property type="nucleotide sequence ID" value="NZ_ATHJ01000076.1"/>
</dbReference>
<reference evidence="2 3" key="1">
    <citation type="journal article" date="2013" name="Genome Announc.">
        <title>Draft genome sequences for three mercury-methylating, sulfate-reducing bacteria.</title>
        <authorList>
            <person name="Brown S.D."/>
            <person name="Hurt R.A.Jr."/>
            <person name="Gilmour C.C."/>
            <person name="Elias D.A."/>
        </authorList>
    </citation>
    <scope>NUCLEOTIDE SEQUENCE [LARGE SCALE GENOMIC DNA]</scope>
    <source>
        <strain evidence="2 3">DSM 2059</strain>
    </source>
</reference>
<dbReference type="PANTHER" id="PTHR42899:SF1">
    <property type="entry name" value="SPERMATOGENESIS-ASSOCIATED PROTEIN 20"/>
    <property type="match status" value="1"/>
</dbReference>
<dbReference type="STRING" id="897.B2D07_06725"/>
<dbReference type="Proteomes" id="UP000014977">
    <property type="component" value="Unassembled WGS sequence"/>
</dbReference>
<dbReference type="SUPFAM" id="SSF48208">
    <property type="entry name" value="Six-hairpin glycosidases"/>
    <property type="match status" value="1"/>
</dbReference>
<dbReference type="SUPFAM" id="SSF52833">
    <property type="entry name" value="Thioredoxin-like"/>
    <property type="match status" value="1"/>
</dbReference>
<evidence type="ECO:0000313" key="3">
    <source>
        <dbReference type="Proteomes" id="UP000014977"/>
    </source>
</evidence>
<dbReference type="InterPro" id="IPR008928">
    <property type="entry name" value="6-hairpin_glycosidase_sf"/>
</dbReference>